<dbReference type="RefSeq" id="WP_074646779.1">
    <property type="nucleotide sequence ID" value="NZ_CP051181.1"/>
</dbReference>
<evidence type="ECO:0000313" key="2">
    <source>
        <dbReference type="EMBL" id="CUH62506.1"/>
    </source>
</evidence>
<dbReference type="InterPro" id="IPR009506">
    <property type="entry name" value="YjiS-like"/>
</dbReference>
<sequence length="77" mass="8721">MSQQQPVFAAQIINYDLNLNAPVVARFALAFAVTVTKWHMRNSTRKALAQLPDSLLCDIGLTRDAAYTEARRPFWRA</sequence>
<proteinExistence type="predicted"/>
<name>A0A0N7LU49_THAGE</name>
<protein>
    <recommendedName>
        <fullName evidence="1">YjiS-like domain-containing protein</fullName>
    </recommendedName>
</protein>
<dbReference type="EMBL" id="CYSA01000003">
    <property type="protein sequence ID" value="CUH62506.1"/>
    <property type="molecule type" value="Genomic_DNA"/>
</dbReference>
<dbReference type="OrthoDB" id="8005167at2"/>
<dbReference type="AlphaFoldDB" id="A0A0N7LU49"/>
<dbReference type="Proteomes" id="UP000051587">
    <property type="component" value="Unassembled WGS sequence"/>
</dbReference>
<feature type="domain" description="YjiS-like" evidence="1">
    <location>
        <begin position="34"/>
        <end position="66"/>
    </location>
</feature>
<reference evidence="2 3" key="1">
    <citation type="submission" date="2015-09" db="EMBL/GenBank/DDBJ databases">
        <authorList>
            <consortium name="Swine Surveillance"/>
        </authorList>
    </citation>
    <scope>NUCLEOTIDE SEQUENCE [LARGE SCALE GENOMIC DNA]</scope>
    <source>
        <strain evidence="2 3">CECT 4357</strain>
    </source>
</reference>
<evidence type="ECO:0000259" key="1">
    <source>
        <dbReference type="Pfam" id="PF06568"/>
    </source>
</evidence>
<keyword evidence="3" id="KW-1185">Reference proteome</keyword>
<accession>A0A0N7LU49</accession>
<gene>
    <name evidence="2" type="ORF">TG4357_00147</name>
</gene>
<evidence type="ECO:0000313" key="3">
    <source>
        <dbReference type="Proteomes" id="UP000051587"/>
    </source>
</evidence>
<dbReference type="STRING" id="53501.SAMN04488043_10347"/>
<organism evidence="2 3">
    <name type="scientific">Thalassovita gelatinovora</name>
    <name type="common">Thalassobius gelatinovorus</name>
    <dbReference type="NCBI Taxonomy" id="53501"/>
    <lineage>
        <taxon>Bacteria</taxon>
        <taxon>Pseudomonadati</taxon>
        <taxon>Pseudomonadota</taxon>
        <taxon>Alphaproteobacteria</taxon>
        <taxon>Rhodobacterales</taxon>
        <taxon>Roseobacteraceae</taxon>
        <taxon>Thalassovita</taxon>
    </lineage>
</organism>
<dbReference type="Pfam" id="PF06568">
    <property type="entry name" value="YjiS-like"/>
    <property type="match status" value="1"/>
</dbReference>